<evidence type="ECO:0000256" key="1">
    <source>
        <dbReference type="SAM" id="MobiDB-lite"/>
    </source>
</evidence>
<feature type="signal peptide" evidence="2">
    <location>
        <begin position="1"/>
        <end position="28"/>
    </location>
</feature>
<gene>
    <name evidence="3" type="ORF">NX720_07495</name>
</gene>
<keyword evidence="2" id="KW-0732">Signal</keyword>
<feature type="chain" id="PRO_5046015207" description="Right handed beta helix domain-containing protein" evidence="2">
    <location>
        <begin position="29"/>
        <end position="529"/>
    </location>
</feature>
<evidence type="ECO:0000313" key="4">
    <source>
        <dbReference type="Proteomes" id="UP001163255"/>
    </source>
</evidence>
<dbReference type="EMBL" id="CP103300">
    <property type="protein sequence ID" value="UYM17744.1"/>
    <property type="molecule type" value="Genomic_DNA"/>
</dbReference>
<evidence type="ECO:0000256" key="2">
    <source>
        <dbReference type="SAM" id="SignalP"/>
    </source>
</evidence>
<feature type="region of interest" description="Disordered" evidence="1">
    <location>
        <begin position="28"/>
        <end position="56"/>
    </location>
</feature>
<keyword evidence="4" id="KW-1185">Reference proteome</keyword>
<feature type="compositionally biased region" description="Low complexity" evidence="1">
    <location>
        <begin position="28"/>
        <end position="55"/>
    </location>
</feature>
<evidence type="ECO:0008006" key="5">
    <source>
        <dbReference type="Google" id="ProtNLM"/>
    </source>
</evidence>
<sequence>MLVKKHFRAVTALLCALSGTIASNFSTAAPANSTRASSSTTVTPVTSTATTDPTSLAGAVNTAGETIPENVTSSPPHTTMRSGNATIPVTSTANLPTAPATVSCAGIASANSGKQKLITSALNQLKAEGYTRQNCVLIEHKDYSDEGSDAGAVLSLLPENTTILLHGETDRDSIQLLTPINLKSGQHLIGLASKGKYVKLLAPKLFVGISMVQVGSRKFVKNEPLRNTSVIRGIDFAPAWDDSRDSVDPIIYAQCYNGELIVKDNHFTLDRRSAAFLGCYESNKNVALSDSVSLETGEEKSSMRGGPGLLFDSNIVNGLNAKRAEASYHPDEGVFIKTPLVTHLPKKYQPVVQNNQFIGIMKEAIELETGSDAFILSNAAKAASAGVLVEGGFLLKGNTSGNPPLYTLTDNVLETTSWGVKIEKNIHLSMSKNEITSNELFRQNEENSLVTVSEVSAGVSCAACNTWTPSASSDNVDACEGLNNIRGNIHFVNATCSTVIARNGSPATASNALHSVLTVLGLSFMARGF</sequence>
<evidence type="ECO:0000313" key="3">
    <source>
        <dbReference type="EMBL" id="UYM17744.1"/>
    </source>
</evidence>
<protein>
    <recommendedName>
        <fullName evidence="5">Right handed beta helix domain-containing protein</fullName>
    </recommendedName>
</protein>
<reference evidence="3" key="1">
    <citation type="submission" date="2022-10" db="EMBL/GenBank/DDBJ databases">
        <title>Completed Genome Sequence of two octocoral isolated bacterium, Endozoicomonas euniceicola EF212T and Endozoicomonas gorgoniicola PS125T.</title>
        <authorList>
            <person name="Chiou Y.-J."/>
            <person name="Chen Y.-H."/>
        </authorList>
    </citation>
    <scope>NUCLEOTIDE SEQUENCE</scope>
    <source>
        <strain evidence="3">EF212</strain>
    </source>
</reference>
<organism evidence="3 4">
    <name type="scientific">Endozoicomonas euniceicola</name>
    <dbReference type="NCBI Taxonomy" id="1234143"/>
    <lineage>
        <taxon>Bacteria</taxon>
        <taxon>Pseudomonadati</taxon>
        <taxon>Pseudomonadota</taxon>
        <taxon>Gammaproteobacteria</taxon>
        <taxon>Oceanospirillales</taxon>
        <taxon>Endozoicomonadaceae</taxon>
        <taxon>Endozoicomonas</taxon>
    </lineage>
</organism>
<dbReference type="Proteomes" id="UP001163255">
    <property type="component" value="Chromosome"/>
</dbReference>
<accession>A0ABY6GY65</accession>
<proteinExistence type="predicted"/>
<dbReference type="RefSeq" id="WP_262600434.1">
    <property type="nucleotide sequence ID" value="NZ_CP103300.1"/>
</dbReference>
<name>A0ABY6GY65_9GAMM</name>